<dbReference type="PANTHER" id="PTHR47534:SF3">
    <property type="entry name" value="ALCOHOL DEHYDROGENASE-LIKE C-TERMINAL DOMAIN-CONTAINING PROTEIN"/>
    <property type="match status" value="1"/>
</dbReference>
<keyword evidence="1" id="KW-0560">Oxidoreductase</keyword>
<dbReference type="Gene3D" id="3.40.50.720">
    <property type="entry name" value="NAD(P)-binding Rossmann-like Domain"/>
    <property type="match status" value="1"/>
</dbReference>
<dbReference type="InterPro" id="IPR036291">
    <property type="entry name" value="NAD(P)-bd_dom_sf"/>
</dbReference>
<accession>A0AA35IRW1</accession>
<organism evidence="2 3">
    <name type="scientific">Saccharomyces mikatae IFO 1815</name>
    <dbReference type="NCBI Taxonomy" id="226126"/>
    <lineage>
        <taxon>Eukaryota</taxon>
        <taxon>Fungi</taxon>
        <taxon>Dikarya</taxon>
        <taxon>Ascomycota</taxon>
        <taxon>Saccharomycotina</taxon>
        <taxon>Saccharomycetes</taxon>
        <taxon>Saccharomycetales</taxon>
        <taxon>Saccharomycetaceae</taxon>
        <taxon>Saccharomyces</taxon>
    </lineage>
</organism>
<dbReference type="InterPro" id="IPR002347">
    <property type="entry name" value="SDR_fam"/>
</dbReference>
<dbReference type="AlphaFoldDB" id="A0AA35IRW1"/>
<dbReference type="GeneID" id="80919492"/>
<protein>
    <recommendedName>
        <fullName evidence="4">YKL107W-like protein</fullName>
    </recommendedName>
</protein>
<dbReference type="InterPro" id="IPR052228">
    <property type="entry name" value="Sec_Metab_Biosynth_Oxidored"/>
</dbReference>
<dbReference type="EMBL" id="OX365767">
    <property type="protein sequence ID" value="CAI4034659.1"/>
    <property type="molecule type" value="Genomic_DNA"/>
</dbReference>
<name>A0AA35IRW1_SACMI</name>
<dbReference type="PANTHER" id="PTHR47534">
    <property type="entry name" value="YALI0E05731P"/>
    <property type="match status" value="1"/>
</dbReference>
<evidence type="ECO:0000256" key="1">
    <source>
        <dbReference type="ARBA" id="ARBA00023002"/>
    </source>
</evidence>
<evidence type="ECO:0000313" key="3">
    <source>
        <dbReference type="Proteomes" id="UP001161438"/>
    </source>
</evidence>
<gene>
    <name evidence="2" type="primary">SMKI11G1070</name>
    <name evidence="2" type="ORF">SMKI_11G1070</name>
</gene>
<dbReference type="SUPFAM" id="SSF51735">
    <property type="entry name" value="NAD(P)-binding Rossmann-fold domains"/>
    <property type="match status" value="1"/>
</dbReference>
<evidence type="ECO:0008006" key="4">
    <source>
        <dbReference type="Google" id="ProtNLM"/>
    </source>
</evidence>
<reference evidence="2" key="1">
    <citation type="submission" date="2022-10" db="EMBL/GenBank/DDBJ databases">
        <authorList>
            <person name="Byrne P K."/>
        </authorList>
    </citation>
    <scope>NUCLEOTIDE SEQUENCE</scope>
    <source>
        <strain evidence="2">IFO1815</strain>
    </source>
</reference>
<dbReference type="Proteomes" id="UP001161438">
    <property type="component" value="Chromosome 11"/>
</dbReference>
<sequence length="309" mass="34280">MFWKKDPSVVWERKNIDDIDFSRLNVAIIGGTGGIGRAISRELAQRNASVVVVGQTFKDEEMKDKIKFIKADLSLVSECKRISHCDEIPYEKLTHLIFTTGIFASRQRQATSEGLEKDMAVSYLSRYIIFHDVAKRLGIARAKKDNLPKVFIAGFPGNGQVGDPNNLNSDEKKYNAYTTHMNTVAANESLVLDAKDRYANIDTFGLNPGLIKTSIRSNLLGSDSYLGRITEWIISWTCQSAEVYAKTICALMMSPAIESRSGTMFSNKGDAILPTPGLTKDVVEKFMESSELLVEKALQNQSSSTSSNE</sequence>
<dbReference type="GO" id="GO:0016491">
    <property type="term" value="F:oxidoreductase activity"/>
    <property type="evidence" value="ECO:0007669"/>
    <property type="project" value="UniProtKB-KW"/>
</dbReference>
<dbReference type="RefSeq" id="XP_056077779.1">
    <property type="nucleotide sequence ID" value="XM_056223796.1"/>
</dbReference>
<dbReference type="Pfam" id="PF00106">
    <property type="entry name" value="adh_short"/>
    <property type="match status" value="1"/>
</dbReference>
<proteinExistence type="predicted"/>
<evidence type="ECO:0000313" key="2">
    <source>
        <dbReference type="EMBL" id="CAI4034659.1"/>
    </source>
</evidence>
<keyword evidence="3" id="KW-1185">Reference proteome</keyword>